<evidence type="ECO:0000313" key="2">
    <source>
        <dbReference type="EMBL" id="GAI78717.1"/>
    </source>
</evidence>
<comment type="caution">
    <text evidence="2">The sequence shown here is derived from an EMBL/GenBank/DDBJ whole genome shotgun (WGS) entry which is preliminary data.</text>
</comment>
<feature type="compositionally biased region" description="Polar residues" evidence="1">
    <location>
        <begin position="1"/>
        <end position="12"/>
    </location>
</feature>
<reference evidence="2" key="1">
    <citation type="journal article" date="2014" name="Front. Microbiol.">
        <title>High frequency of phylogenetically diverse reductive dehalogenase-homologous genes in deep subseafloor sedimentary metagenomes.</title>
        <authorList>
            <person name="Kawai M."/>
            <person name="Futagami T."/>
            <person name="Toyoda A."/>
            <person name="Takaki Y."/>
            <person name="Nishi S."/>
            <person name="Hori S."/>
            <person name="Arai W."/>
            <person name="Tsubouchi T."/>
            <person name="Morono Y."/>
            <person name="Uchiyama I."/>
            <person name="Ito T."/>
            <person name="Fujiyama A."/>
            <person name="Inagaki F."/>
            <person name="Takami H."/>
        </authorList>
    </citation>
    <scope>NUCLEOTIDE SEQUENCE</scope>
    <source>
        <strain evidence="2">Expedition CK06-06</strain>
    </source>
</reference>
<proteinExistence type="predicted"/>
<evidence type="ECO:0000256" key="1">
    <source>
        <dbReference type="SAM" id="MobiDB-lite"/>
    </source>
</evidence>
<accession>X1RD87</accession>
<organism evidence="2">
    <name type="scientific">marine sediment metagenome</name>
    <dbReference type="NCBI Taxonomy" id="412755"/>
    <lineage>
        <taxon>unclassified sequences</taxon>
        <taxon>metagenomes</taxon>
        <taxon>ecological metagenomes</taxon>
    </lineage>
</organism>
<dbReference type="AlphaFoldDB" id="X1RD87"/>
<sequence length="71" mass="7491">MSMQIPTMNPRSTFGKKPGGPRKVVGKSNTAKTVVAIAAAPNLSMMNNPGIKIAGMRNALVMINNPGIWVI</sequence>
<gene>
    <name evidence="2" type="ORF">S12H4_18751</name>
</gene>
<name>X1RD87_9ZZZZ</name>
<protein>
    <submittedName>
        <fullName evidence="2">Uncharacterized protein</fullName>
    </submittedName>
</protein>
<feature type="region of interest" description="Disordered" evidence="1">
    <location>
        <begin position="1"/>
        <end position="26"/>
    </location>
</feature>
<dbReference type="EMBL" id="BARW01009298">
    <property type="protein sequence ID" value="GAI78717.1"/>
    <property type="molecule type" value="Genomic_DNA"/>
</dbReference>